<dbReference type="InterPro" id="IPR049449">
    <property type="entry name" value="TesB_ACOT8-like_N"/>
</dbReference>
<protein>
    <submittedName>
        <fullName evidence="2">PaaI family thioesterase</fullName>
    </submittedName>
</protein>
<keyword evidence="3" id="KW-1185">Reference proteome</keyword>
<dbReference type="InterPro" id="IPR029069">
    <property type="entry name" value="HotDog_dom_sf"/>
</dbReference>
<sequence length="153" mass="17054">MTIESIVAAARHSRDWEPLVNLVPYARFLGVRLDIRGDQFGACMPFDKKLIGNPALPALHGGAIGGFLECAGLFYLLWDMDSADLPKTINFTFEYLRSGRPVDTYAQVFMVKQGRRVAHLRVEAWQSSPDKPIAIGHGNFMLKPVDEPQPSKP</sequence>
<dbReference type="SUPFAM" id="SSF54637">
    <property type="entry name" value="Thioesterase/thiol ester dehydrase-isomerase"/>
    <property type="match status" value="1"/>
</dbReference>
<feature type="domain" description="Acyl-CoA thioesterase-like N-terminal HotDog" evidence="1">
    <location>
        <begin position="59"/>
        <end position="139"/>
    </location>
</feature>
<organism evidence="2 3">
    <name type="scientific">Piscinibacter koreensis</name>
    <dbReference type="NCBI Taxonomy" id="2742824"/>
    <lineage>
        <taxon>Bacteria</taxon>
        <taxon>Pseudomonadati</taxon>
        <taxon>Pseudomonadota</taxon>
        <taxon>Betaproteobacteria</taxon>
        <taxon>Burkholderiales</taxon>
        <taxon>Sphaerotilaceae</taxon>
        <taxon>Piscinibacter</taxon>
    </lineage>
</organism>
<evidence type="ECO:0000259" key="1">
    <source>
        <dbReference type="Pfam" id="PF13622"/>
    </source>
</evidence>
<dbReference type="AlphaFoldDB" id="A0A7Y6NSX1"/>
<dbReference type="EMBL" id="JABWMJ010000016">
    <property type="protein sequence ID" value="NUZ08739.1"/>
    <property type="molecule type" value="Genomic_DNA"/>
</dbReference>
<reference evidence="2 3" key="1">
    <citation type="submission" date="2020-06" db="EMBL/GenBank/DDBJ databases">
        <title>Schlegella sp. ID0723 isolated from air conditioner.</title>
        <authorList>
            <person name="Kim D.Y."/>
            <person name="Kim D.-U."/>
        </authorList>
    </citation>
    <scope>NUCLEOTIDE SEQUENCE [LARGE SCALE GENOMIC DNA]</scope>
    <source>
        <strain evidence="2 3">ID0723</strain>
    </source>
</reference>
<dbReference type="RefSeq" id="WP_176071601.1">
    <property type="nucleotide sequence ID" value="NZ_JABWMJ010000016.1"/>
</dbReference>
<accession>A0A7Y6NSX1</accession>
<proteinExistence type="predicted"/>
<evidence type="ECO:0000313" key="3">
    <source>
        <dbReference type="Proteomes" id="UP000529637"/>
    </source>
</evidence>
<dbReference type="Gene3D" id="3.10.129.10">
    <property type="entry name" value="Hotdog Thioesterase"/>
    <property type="match status" value="1"/>
</dbReference>
<dbReference type="CDD" id="cd03443">
    <property type="entry name" value="PaaI_thioesterase"/>
    <property type="match status" value="1"/>
</dbReference>
<name>A0A7Y6NSX1_9BURK</name>
<dbReference type="Proteomes" id="UP000529637">
    <property type="component" value="Unassembled WGS sequence"/>
</dbReference>
<evidence type="ECO:0000313" key="2">
    <source>
        <dbReference type="EMBL" id="NUZ08739.1"/>
    </source>
</evidence>
<gene>
    <name evidence="2" type="ORF">HQN59_23630</name>
</gene>
<comment type="caution">
    <text evidence="2">The sequence shown here is derived from an EMBL/GenBank/DDBJ whole genome shotgun (WGS) entry which is preliminary data.</text>
</comment>
<dbReference type="Pfam" id="PF13622">
    <property type="entry name" value="4HBT_3"/>
    <property type="match status" value="1"/>
</dbReference>